<evidence type="ECO:0000256" key="10">
    <source>
        <dbReference type="ARBA" id="ARBA00023004"/>
    </source>
</evidence>
<keyword evidence="10 15" id="KW-0408">Iron</keyword>
<evidence type="ECO:0000256" key="6">
    <source>
        <dbReference type="ARBA" id="ARBA00022490"/>
    </source>
</evidence>
<comment type="subunit">
    <text evidence="4">Monomer.</text>
</comment>
<dbReference type="GO" id="GO:0004109">
    <property type="term" value="F:coproporphyrinogen oxidase activity"/>
    <property type="evidence" value="ECO:0007669"/>
    <property type="project" value="InterPro"/>
</dbReference>
<proteinExistence type="inferred from homology"/>
<feature type="binding site" evidence="16">
    <location>
        <begin position="63"/>
        <end position="65"/>
    </location>
    <ligand>
        <name>S-adenosyl-L-methionine</name>
        <dbReference type="ChEBI" id="CHEBI:59789"/>
        <label>2</label>
    </ligand>
</feature>
<dbReference type="Gene3D" id="3.80.30.20">
    <property type="entry name" value="tm_1862 like domain"/>
    <property type="match status" value="1"/>
</dbReference>
<evidence type="ECO:0000313" key="19">
    <source>
        <dbReference type="EMBL" id="TGY92249.1"/>
    </source>
</evidence>
<keyword evidence="5 15" id="KW-0004">4Fe-4S</keyword>
<organism evidence="19 20">
    <name type="scientific">Marinicauda pacifica</name>
    <dbReference type="NCBI Taxonomy" id="1133559"/>
    <lineage>
        <taxon>Bacteria</taxon>
        <taxon>Pseudomonadati</taxon>
        <taxon>Pseudomonadota</taxon>
        <taxon>Alphaproteobacteria</taxon>
        <taxon>Maricaulales</taxon>
        <taxon>Maricaulaceae</taxon>
        <taxon>Marinicauda</taxon>
    </lineage>
</organism>
<gene>
    <name evidence="19" type="primary">hemN</name>
    <name evidence="19" type="ORF">E5162_11385</name>
</gene>
<dbReference type="InterPro" id="IPR034505">
    <property type="entry name" value="Coproporphyrinogen-III_oxidase"/>
</dbReference>
<dbReference type="OrthoDB" id="9808022at2"/>
<keyword evidence="9 15" id="KW-0560">Oxidoreductase</keyword>
<dbReference type="InterPro" id="IPR007197">
    <property type="entry name" value="rSAM"/>
</dbReference>
<dbReference type="InterPro" id="IPR058240">
    <property type="entry name" value="rSAM_sf"/>
</dbReference>
<evidence type="ECO:0000256" key="13">
    <source>
        <dbReference type="ARBA" id="ARBA00024295"/>
    </source>
</evidence>
<feature type="domain" description="Radical SAM core" evidence="18">
    <location>
        <begin position="42"/>
        <end position="276"/>
    </location>
</feature>
<evidence type="ECO:0000256" key="14">
    <source>
        <dbReference type="ARBA" id="ARBA00048321"/>
    </source>
</evidence>
<dbReference type="RefSeq" id="WP_135945383.1">
    <property type="nucleotide sequence ID" value="NZ_BMEI01000003.1"/>
</dbReference>
<evidence type="ECO:0000256" key="4">
    <source>
        <dbReference type="ARBA" id="ARBA00011245"/>
    </source>
</evidence>
<keyword evidence="11 15" id="KW-0411">Iron-sulfur</keyword>
<comment type="catalytic activity">
    <reaction evidence="14 15">
        <text>coproporphyrinogen III + 2 S-adenosyl-L-methionine = protoporphyrinogen IX + 2 5'-deoxyadenosine + 2 L-methionine + 2 CO2</text>
        <dbReference type="Rhea" id="RHEA:15425"/>
        <dbReference type="ChEBI" id="CHEBI:16526"/>
        <dbReference type="ChEBI" id="CHEBI:17319"/>
        <dbReference type="ChEBI" id="CHEBI:57307"/>
        <dbReference type="ChEBI" id="CHEBI:57309"/>
        <dbReference type="ChEBI" id="CHEBI:57844"/>
        <dbReference type="ChEBI" id="CHEBI:59789"/>
        <dbReference type="EC" id="1.3.98.3"/>
    </reaction>
</comment>
<dbReference type="UniPathway" id="UPA00251">
    <property type="reaction ID" value="UER00323"/>
</dbReference>
<dbReference type="GO" id="GO:0051539">
    <property type="term" value="F:4 iron, 4 sulfur cluster binding"/>
    <property type="evidence" value="ECO:0007669"/>
    <property type="project" value="UniProtKB-KW"/>
</dbReference>
<comment type="subcellular location">
    <subcellularLocation>
        <location evidence="1 15">Cytoplasm</location>
    </subcellularLocation>
</comment>
<comment type="function">
    <text evidence="13">Involved in the heme biosynthesis. Catalyzes the anaerobic oxidative decarboxylation of propionate groups of rings A and B of coproporphyrinogen III to yield the vinyl groups in protoporphyrinogen IX.</text>
</comment>
<comment type="caution">
    <text evidence="19">The sequence shown here is derived from an EMBL/GenBank/DDBJ whole genome shotgun (WGS) entry which is preliminary data.</text>
</comment>
<feature type="binding site" evidence="16">
    <location>
        <position position="325"/>
    </location>
    <ligand>
        <name>S-adenosyl-L-methionine</name>
        <dbReference type="ChEBI" id="CHEBI:59789"/>
        <label>1</label>
    </ligand>
</feature>
<dbReference type="PIRSF" id="PIRSF000167">
    <property type="entry name" value="HemN"/>
    <property type="match status" value="1"/>
</dbReference>
<dbReference type="PROSITE" id="PS51918">
    <property type="entry name" value="RADICAL_SAM"/>
    <property type="match status" value="1"/>
</dbReference>
<dbReference type="SFLD" id="SFLDG01065">
    <property type="entry name" value="anaerobic_coproporphyrinogen-I"/>
    <property type="match status" value="1"/>
</dbReference>
<dbReference type="SFLD" id="SFLDS00029">
    <property type="entry name" value="Radical_SAM"/>
    <property type="match status" value="1"/>
</dbReference>
<evidence type="ECO:0000256" key="12">
    <source>
        <dbReference type="ARBA" id="ARBA00023244"/>
    </source>
</evidence>
<keyword evidence="20" id="KW-1185">Reference proteome</keyword>
<dbReference type="NCBIfam" id="TIGR00538">
    <property type="entry name" value="hemN"/>
    <property type="match status" value="1"/>
</dbReference>
<dbReference type="PANTHER" id="PTHR13932:SF6">
    <property type="entry name" value="OXYGEN-INDEPENDENT COPROPORPHYRINOGEN III OXIDASE"/>
    <property type="match status" value="1"/>
</dbReference>
<feature type="binding site" evidence="16">
    <location>
        <position position="108"/>
    </location>
    <ligand>
        <name>S-adenosyl-L-methionine</name>
        <dbReference type="ChEBI" id="CHEBI:59789"/>
        <label>1</label>
    </ligand>
</feature>
<keyword evidence="8 15" id="KW-0479">Metal-binding</keyword>
<evidence type="ECO:0000256" key="17">
    <source>
        <dbReference type="PIRSR" id="PIRSR000167-2"/>
    </source>
</evidence>
<reference evidence="19 20" key="1">
    <citation type="journal article" date="2013" name="Int. J. Syst. Evol. Microbiol.">
        <title>Marinicauda pacifica gen. nov., sp. nov., a prosthecate alphaproteobacterium of the family Hyphomonadaceae isolated from deep seawater.</title>
        <authorList>
            <person name="Zhang X.Y."/>
            <person name="Li G.W."/>
            <person name="Wang C.S."/>
            <person name="Zhang Y.J."/>
            <person name="Xu X.W."/>
            <person name="Li H."/>
            <person name="Liu A."/>
            <person name="Liu C."/>
            <person name="Xie B.B."/>
            <person name="Qin Q.L."/>
            <person name="Xu Z."/>
            <person name="Chen X.L."/>
            <person name="Zhou B.C."/>
            <person name="Zhang Y.Z."/>
        </authorList>
    </citation>
    <scope>NUCLEOTIDE SEQUENCE [LARGE SCALE GENOMIC DNA]</scope>
    <source>
        <strain evidence="19 20">P-1 km-3</strain>
    </source>
</reference>
<feature type="binding site" evidence="16">
    <location>
        <position position="168"/>
    </location>
    <ligand>
        <name>S-adenosyl-L-methionine</name>
        <dbReference type="ChEBI" id="CHEBI:59789"/>
        <label>2</label>
    </ligand>
</feature>
<dbReference type="Proteomes" id="UP000305451">
    <property type="component" value="Unassembled WGS sequence"/>
</dbReference>
<name>A0A4V3RYZ0_9PROT</name>
<evidence type="ECO:0000256" key="5">
    <source>
        <dbReference type="ARBA" id="ARBA00022485"/>
    </source>
</evidence>
<comment type="pathway">
    <text evidence="2 15">Porphyrin-containing compound metabolism; protoporphyrin-IX biosynthesis; protoporphyrinogen-IX from coproporphyrinogen-III (AdoMet route): step 1/1.</text>
</comment>
<protein>
    <recommendedName>
        <fullName evidence="15">Coproporphyrinogen-III oxidase</fullName>
        <ecNumber evidence="15">1.3.98.3</ecNumber>
    </recommendedName>
</protein>
<sequence>MRQDTILRYAHARIPRYTSYPTAPHFGPEVNAAVYARWLGELDPAKPVSLYLHVPFCRTMCWYCGCHTKATRRIDPVDAYAEVLLREIDSVAARCPERLKVSHIHWGGGSPTYLPPERFAELMARIRERFNVLEDAEIAVEVDPRIFSDAMATAFARSGVNRASLGVQTFDEIVQKAVNRIQSVDLVADCLARLRAVGIEAVNLDLLYGLPLQTEVSCRQTVAQILDFAPDRLSVFGYAHVPHMKPHQKMIKDPDLPDARERLAQSDAIAEELTKASYVQIGLDHFARAGDPLAMALDARTLRRNFQGYTTDTANAIIGLGSSAIGWLPQGYVQNTPMTHDWERRVLESWLPIARGYELTPEDRMRRDIIEQLMCFLSVDLEAVSNAHAILVEMPDLSGFEAEGIVSVDGLRITIAPDYRPLARSVAAAFDRRLATSTARHAVAV</sequence>
<evidence type="ECO:0000313" key="20">
    <source>
        <dbReference type="Proteomes" id="UP000305451"/>
    </source>
</evidence>
<dbReference type="Pfam" id="PF04055">
    <property type="entry name" value="Radical_SAM"/>
    <property type="match status" value="1"/>
</dbReference>
<evidence type="ECO:0000256" key="8">
    <source>
        <dbReference type="ARBA" id="ARBA00022723"/>
    </source>
</evidence>
<evidence type="ECO:0000256" key="16">
    <source>
        <dbReference type="PIRSR" id="PIRSR000167-1"/>
    </source>
</evidence>
<comment type="cofactor">
    <cofactor evidence="15 17">
        <name>[4Fe-4S] cluster</name>
        <dbReference type="ChEBI" id="CHEBI:49883"/>
    </cofactor>
    <text evidence="15 17">Binds 1 [4Fe-4S] cluster. The cluster is coordinated with 3 cysteines and an exchangeable S-adenosyl-L-methionine.</text>
</comment>
<evidence type="ECO:0000256" key="15">
    <source>
        <dbReference type="PIRNR" id="PIRNR000167"/>
    </source>
</evidence>
<dbReference type="SMART" id="SM00729">
    <property type="entry name" value="Elp3"/>
    <property type="match status" value="1"/>
</dbReference>
<feature type="binding site" evidence="16">
    <location>
        <position position="205"/>
    </location>
    <ligand>
        <name>S-adenosyl-L-methionine</name>
        <dbReference type="ChEBI" id="CHEBI:59789"/>
        <label>2</label>
    </ligand>
</feature>
<keyword evidence="7 15" id="KW-0949">S-adenosyl-L-methionine</keyword>
<feature type="binding site" evidence="16">
    <location>
        <position position="180"/>
    </location>
    <ligand>
        <name>S-adenosyl-L-methionine</name>
        <dbReference type="ChEBI" id="CHEBI:59789"/>
        <label>2</label>
    </ligand>
</feature>
<keyword evidence="12 15" id="KW-0627">Porphyrin biosynthesis</keyword>
<evidence type="ECO:0000256" key="1">
    <source>
        <dbReference type="ARBA" id="ARBA00004496"/>
    </source>
</evidence>
<accession>A0A4V3RYZ0</accession>
<dbReference type="AlphaFoldDB" id="A0A4V3RYZ0"/>
<evidence type="ECO:0000256" key="9">
    <source>
        <dbReference type="ARBA" id="ARBA00023002"/>
    </source>
</evidence>
<feature type="binding site" evidence="17">
    <location>
        <position position="64"/>
    </location>
    <ligand>
        <name>[4Fe-4S] cluster</name>
        <dbReference type="ChEBI" id="CHEBI:49883"/>
        <note>4Fe-4S-S-AdoMet</note>
    </ligand>
</feature>
<dbReference type="InterPro" id="IPR006638">
    <property type="entry name" value="Elp3/MiaA/NifB-like_rSAM"/>
</dbReference>
<dbReference type="PANTHER" id="PTHR13932">
    <property type="entry name" value="COPROPORPHYRINIGEN III OXIDASE"/>
    <property type="match status" value="1"/>
</dbReference>
<comment type="similarity">
    <text evidence="3 15">Belongs to the anaerobic coproporphyrinogen-III oxidase family.</text>
</comment>
<feature type="binding site" evidence="16">
    <location>
        <position position="141"/>
    </location>
    <ligand>
        <name>S-adenosyl-L-methionine</name>
        <dbReference type="ChEBI" id="CHEBI:59789"/>
        <label>1</label>
    </ligand>
</feature>
<dbReference type="EMBL" id="SRXV01000003">
    <property type="protein sequence ID" value="TGY92249.1"/>
    <property type="molecule type" value="Genomic_DNA"/>
</dbReference>
<keyword evidence="6 15" id="KW-0963">Cytoplasm</keyword>
<dbReference type="EC" id="1.3.98.3" evidence="15"/>
<evidence type="ECO:0000256" key="2">
    <source>
        <dbReference type="ARBA" id="ARBA00004785"/>
    </source>
</evidence>
<dbReference type="InterPro" id="IPR023404">
    <property type="entry name" value="rSAM_horseshoe"/>
</dbReference>
<dbReference type="GO" id="GO:0046872">
    <property type="term" value="F:metal ion binding"/>
    <property type="evidence" value="ECO:0007669"/>
    <property type="project" value="UniProtKB-KW"/>
</dbReference>
<dbReference type="SUPFAM" id="SSF102114">
    <property type="entry name" value="Radical SAM enzymes"/>
    <property type="match status" value="1"/>
</dbReference>
<evidence type="ECO:0000256" key="7">
    <source>
        <dbReference type="ARBA" id="ARBA00022691"/>
    </source>
</evidence>
<dbReference type="Gene3D" id="1.10.10.920">
    <property type="match status" value="1"/>
</dbReference>
<evidence type="ECO:0000256" key="11">
    <source>
        <dbReference type="ARBA" id="ARBA00023014"/>
    </source>
</evidence>
<feature type="binding site" evidence="16">
    <location>
        <position position="51"/>
    </location>
    <ligand>
        <name>S-adenosyl-L-methionine</name>
        <dbReference type="ChEBI" id="CHEBI:59789"/>
        <label>1</label>
    </ligand>
</feature>
<dbReference type="GO" id="GO:0006782">
    <property type="term" value="P:protoporphyrinogen IX biosynthetic process"/>
    <property type="evidence" value="ECO:0007669"/>
    <property type="project" value="UniProtKB-UniPathway"/>
</dbReference>
<dbReference type="GO" id="GO:0005737">
    <property type="term" value="C:cytoplasm"/>
    <property type="evidence" value="ECO:0007669"/>
    <property type="project" value="UniProtKB-SubCell"/>
</dbReference>
<evidence type="ECO:0000259" key="18">
    <source>
        <dbReference type="PROSITE" id="PS51918"/>
    </source>
</evidence>
<feature type="binding site" evidence="17">
    <location>
        <position position="57"/>
    </location>
    <ligand>
        <name>[4Fe-4S] cluster</name>
        <dbReference type="ChEBI" id="CHEBI:49883"/>
        <note>4Fe-4S-S-AdoMet</note>
    </ligand>
</feature>
<feature type="binding site" evidence="17">
    <location>
        <position position="61"/>
    </location>
    <ligand>
        <name>[4Fe-4S] cluster</name>
        <dbReference type="ChEBI" id="CHEBI:49883"/>
        <note>4Fe-4S-S-AdoMet</note>
    </ligand>
</feature>
<feature type="binding site" evidence="16">
    <location>
        <position position="239"/>
    </location>
    <ligand>
        <name>S-adenosyl-L-methionine</name>
        <dbReference type="ChEBI" id="CHEBI:59789"/>
        <label>2</label>
    </ligand>
</feature>
<evidence type="ECO:0000256" key="3">
    <source>
        <dbReference type="ARBA" id="ARBA00005493"/>
    </source>
</evidence>
<dbReference type="GO" id="GO:0051989">
    <property type="term" value="F:coproporphyrinogen dehydrogenase activity"/>
    <property type="evidence" value="ECO:0007669"/>
    <property type="project" value="UniProtKB-EC"/>
</dbReference>
<dbReference type="InterPro" id="IPR004558">
    <property type="entry name" value="Coprogen_oxidase_HemN"/>
</dbReference>